<keyword evidence="1" id="KW-1133">Transmembrane helix</keyword>
<dbReference type="EMBL" id="GGEC01002777">
    <property type="protein sequence ID" value="MBW83260.1"/>
    <property type="molecule type" value="Transcribed_RNA"/>
</dbReference>
<evidence type="ECO:0000256" key="1">
    <source>
        <dbReference type="SAM" id="Phobius"/>
    </source>
</evidence>
<keyword evidence="1" id="KW-0812">Transmembrane</keyword>
<keyword evidence="1" id="KW-0472">Membrane</keyword>
<reference evidence="2" key="1">
    <citation type="submission" date="2018-02" db="EMBL/GenBank/DDBJ databases">
        <title>Rhizophora mucronata_Transcriptome.</title>
        <authorList>
            <person name="Meera S.P."/>
            <person name="Sreeshan A."/>
            <person name="Augustine A."/>
        </authorList>
    </citation>
    <scope>NUCLEOTIDE SEQUENCE</scope>
    <source>
        <tissue evidence="2">Leaf</tissue>
    </source>
</reference>
<feature type="transmembrane region" description="Helical" evidence="1">
    <location>
        <begin position="7"/>
        <end position="26"/>
    </location>
</feature>
<accession>A0A2P2IPV5</accession>
<name>A0A2P2IPV5_RHIMU</name>
<sequence>MVLKRNHVLILSGIFDHIITWIFPLLCYDPLLLLANCGSTTLVSISLHGNKFLCEKGCFL</sequence>
<evidence type="ECO:0000313" key="2">
    <source>
        <dbReference type="EMBL" id="MBW83260.1"/>
    </source>
</evidence>
<dbReference type="AlphaFoldDB" id="A0A2P2IPV5"/>
<organism evidence="2">
    <name type="scientific">Rhizophora mucronata</name>
    <name type="common">Asiatic mangrove</name>
    <dbReference type="NCBI Taxonomy" id="61149"/>
    <lineage>
        <taxon>Eukaryota</taxon>
        <taxon>Viridiplantae</taxon>
        <taxon>Streptophyta</taxon>
        <taxon>Embryophyta</taxon>
        <taxon>Tracheophyta</taxon>
        <taxon>Spermatophyta</taxon>
        <taxon>Magnoliopsida</taxon>
        <taxon>eudicotyledons</taxon>
        <taxon>Gunneridae</taxon>
        <taxon>Pentapetalae</taxon>
        <taxon>rosids</taxon>
        <taxon>fabids</taxon>
        <taxon>Malpighiales</taxon>
        <taxon>Rhizophoraceae</taxon>
        <taxon>Rhizophora</taxon>
    </lineage>
</organism>
<protein>
    <submittedName>
        <fullName evidence="2">Uncharacterized protein</fullName>
    </submittedName>
</protein>
<proteinExistence type="predicted"/>